<accession>A0A1X1XUX0</accession>
<evidence type="ECO:0000256" key="4">
    <source>
        <dbReference type="ARBA" id="ARBA00023136"/>
    </source>
</evidence>
<dbReference type="GO" id="GO:0012505">
    <property type="term" value="C:endomembrane system"/>
    <property type="evidence" value="ECO:0007669"/>
    <property type="project" value="UniProtKB-SubCell"/>
</dbReference>
<reference evidence="5 6" key="1">
    <citation type="journal article" date="2019" name="Emerg. Microbes Infect.">
        <title>Comprehensive subspecies identification of 175 nontuberculous mycobacteria species based on 7547 genomic profiles.</title>
        <authorList>
            <person name="Matsumoto Y."/>
            <person name="Kinjo T."/>
            <person name="Motooka D."/>
            <person name="Nabeya D."/>
            <person name="Jung N."/>
            <person name="Uechi K."/>
            <person name="Horii T."/>
            <person name="Iida T."/>
            <person name="Fujita J."/>
            <person name="Nakamura S."/>
        </authorList>
    </citation>
    <scope>NUCLEOTIDE SEQUENCE [LARGE SCALE GENOMIC DNA]</scope>
    <source>
        <strain evidence="5 6">JCM 15657</strain>
    </source>
</reference>
<dbReference type="Pfam" id="PF02656">
    <property type="entry name" value="DUF202"/>
    <property type="match status" value="1"/>
</dbReference>
<keyword evidence="4" id="KW-0472">Membrane</keyword>
<proteinExistence type="predicted"/>
<protein>
    <submittedName>
        <fullName evidence="5">Uncharacterized protein</fullName>
    </submittedName>
</protein>
<dbReference type="Proteomes" id="UP000466396">
    <property type="component" value="Chromosome"/>
</dbReference>
<dbReference type="KEGG" id="mlj:MLAC_22950"/>
<comment type="subcellular location">
    <subcellularLocation>
        <location evidence="1">Endomembrane system</location>
        <topology evidence="1">Multi-pass membrane protein</topology>
    </subcellularLocation>
</comment>
<dbReference type="RefSeq" id="WP_085162262.1">
    <property type="nucleotide sequence ID" value="NZ_AP022581.1"/>
</dbReference>
<keyword evidence="3" id="KW-1133">Transmembrane helix</keyword>
<dbReference type="AlphaFoldDB" id="A0A1X1XUX0"/>
<name>A0A1X1XUX0_9MYCO</name>
<sequence>MTGSTATGDRRYRETQAARTALAWTRTSFAFLANGALLSVKYLHGREMPARLIPALLAAAVALGTYIIAVRRQRTLQQEQTPTRITPRRQVYVIGLAVVVLVLVTMVSQVI</sequence>
<evidence type="ECO:0000313" key="6">
    <source>
        <dbReference type="Proteomes" id="UP000466396"/>
    </source>
</evidence>
<dbReference type="OrthoDB" id="3701077at2"/>
<keyword evidence="2" id="KW-0812">Transmembrane</keyword>
<evidence type="ECO:0000313" key="5">
    <source>
        <dbReference type="EMBL" id="BBX97001.1"/>
    </source>
</evidence>
<evidence type="ECO:0000256" key="3">
    <source>
        <dbReference type="ARBA" id="ARBA00022989"/>
    </source>
</evidence>
<dbReference type="STRING" id="169765.AWC15_06445"/>
<organism evidence="5 6">
    <name type="scientific">Mycobacterium lacus</name>
    <dbReference type="NCBI Taxonomy" id="169765"/>
    <lineage>
        <taxon>Bacteria</taxon>
        <taxon>Bacillati</taxon>
        <taxon>Actinomycetota</taxon>
        <taxon>Actinomycetes</taxon>
        <taxon>Mycobacteriales</taxon>
        <taxon>Mycobacteriaceae</taxon>
        <taxon>Mycobacterium</taxon>
    </lineage>
</organism>
<keyword evidence="6" id="KW-1185">Reference proteome</keyword>
<dbReference type="InterPro" id="IPR003807">
    <property type="entry name" value="DUF202"/>
</dbReference>
<evidence type="ECO:0000256" key="2">
    <source>
        <dbReference type="ARBA" id="ARBA00022692"/>
    </source>
</evidence>
<gene>
    <name evidence="5" type="ORF">MLAC_22950</name>
</gene>
<dbReference type="EMBL" id="AP022581">
    <property type="protein sequence ID" value="BBX97001.1"/>
    <property type="molecule type" value="Genomic_DNA"/>
</dbReference>
<evidence type="ECO:0000256" key="1">
    <source>
        <dbReference type="ARBA" id="ARBA00004127"/>
    </source>
</evidence>